<dbReference type="Gene3D" id="1.10.287.310">
    <property type="match status" value="1"/>
</dbReference>
<dbReference type="CDD" id="cd00427">
    <property type="entry name" value="Ribosomal_L29_HIP"/>
    <property type="match status" value="1"/>
</dbReference>
<evidence type="ECO:0000313" key="4">
    <source>
        <dbReference type="EMBL" id="EQD54482.1"/>
    </source>
</evidence>
<gene>
    <name evidence="5" type="ORF">B1B_02837</name>
    <name evidence="4" type="ORF">B2A_05997</name>
</gene>
<evidence type="ECO:0000256" key="1">
    <source>
        <dbReference type="ARBA" id="ARBA00009254"/>
    </source>
</evidence>
<reference evidence="4" key="1">
    <citation type="submission" date="2013-08" db="EMBL/GenBank/DDBJ databases">
        <authorList>
            <person name="Mendez C."/>
            <person name="Richter M."/>
            <person name="Ferrer M."/>
            <person name="Sanchez J."/>
        </authorList>
    </citation>
    <scope>NUCLEOTIDE SEQUENCE</scope>
</reference>
<name>T1ABQ8_9ZZZZ</name>
<dbReference type="GO" id="GO:1990904">
    <property type="term" value="C:ribonucleoprotein complex"/>
    <property type="evidence" value="ECO:0007669"/>
    <property type="project" value="UniProtKB-KW"/>
</dbReference>
<dbReference type="GO" id="GO:0005840">
    <property type="term" value="C:ribosome"/>
    <property type="evidence" value="ECO:0007669"/>
    <property type="project" value="UniProtKB-KW"/>
</dbReference>
<dbReference type="InterPro" id="IPR018254">
    <property type="entry name" value="Ribosomal_uL29_CS"/>
</dbReference>
<evidence type="ECO:0000256" key="2">
    <source>
        <dbReference type="ARBA" id="ARBA00022980"/>
    </source>
</evidence>
<dbReference type="EMBL" id="AUZY01001708">
    <property type="protein sequence ID" value="EQD74141.1"/>
    <property type="molecule type" value="Genomic_DNA"/>
</dbReference>
<evidence type="ECO:0000256" key="3">
    <source>
        <dbReference type="ARBA" id="ARBA00023274"/>
    </source>
</evidence>
<reference evidence="4" key="2">
    <citation type="journal article" date="2014" name="ISME J.">
        <title>Microbial stratification in low pH oxic and suboxic macroscopic growths along an acid mine drainage.</title>
        <authorList>
            <person name="Mendez-Garcia C."/>
            <person name="Mesa V."/>
            <person name="Sprenger R.R."/>
            <person name="Richter M."/>
            <person name="Diez M.S."/>
            <person name="Solano J."/>
            <person name="Bargiela R."/>
            <person name="Golyshina O.V."/>
            <person name="Manteca A."/>
            <person name="Ramos J.L."/>
            <person name="Gallego J.R."/>
            <person name="Llorente I."/>
            <person name="Martins Dos Santos V.A."/>
            <person name="Jensen O.N."/>
            <person name="Pelaez A.I."/>
            <person name="Sanchez J."/>
            <person name="Ferrer M."/>
        </authorList>
    </citation>
    <scope>NUCLEOTIDE SEQUENCE</scope>
</reference>
<dbReference type="HAMAP" id="MF_00374">
    <property type="entry name" value="Ribosomal_uL29"/>
    <property type="match status" value="1"/>
</dbReference>
<keyword evidence="2 4" id="KW-0689">Ribosomal protein</keyword>
<organism evidence="4">
    <name type="scientific">mine drainage metagenome</name>
    <dbReference type="NCBI Taxonomy" id="410659"/>
    <lineage>
        <taxon>unclassified sequences</taxon>
        <taxon>metagenomes</taxon>
        <taxon>ecological metagenomes</taxon>
    </lineage>
</organism>
<dbReference type="InterPro" id="IPR036049">
    <property type="entry name" value="Ribosomal_uL29_sf"/>
</dbReference>
<dbReference type="GO" id="GO:0006412">
    <property type="term" value="P:translation"/>
    <property type="evidence" value="ECO:0007669"/>
    <property type="project" value="InterPro"/>
</dbReference>
<dbReference type="GO" id="GO:0003735">
    <property type="term" value="F:structural constituent of ribosome"/>
    <property type="evidence" value="ECO:0007669"/>
    <property type="project" value="InterPro"/>
</dbReference>
<comment type="caution">
    <text evidence="4">The sequence shown here is derived from an EMBL/GenBank/DDBJ whole genome shotgun (WGS) entry which is preliminary data.</text>
</comment>
<comment type="similarity">
    <text evidence="1">Belongs to the universal ribosomal protein uL29 family.</text>
</comment>
<proteinExistence type="inferred from homology"/>
<keyword evidence="3" id="KW-0687">Ribonucleoprotein</keyword>
<dbReference type="InterPro" id="IPR001854">
    <property type="entry name" value="Ribosomal_uL29"/>
</dbReference>
<evidence type="ECO:0000313" key="5">
    <source>
        <dbReference type="EMBL" id="EQD74141.1"/>
    </source>
</evidence>
<sequence length="68" mass="7985">MKTTNRRTLTAEQLQAAWLEQKRALVKLRIERGVGQLAKPHQIRDARREVARILTLLGERRRLPERTS</sequence>
<dbReference type="AlphaFoldDB" id="T1ABQ8"/>
<protein>
    <submittedName>
        <fullName evidence="4">50S ribosomal protein L29</fullName>
    </submittedName>
</protein>
<dbReference type="EMBL" id="AUZZ01004202">
    <property type="protein sequence ID" value="EQD54482.1"/>
    <property type="molecule type" value="Genomic_DNA"/>
</dbReference>
<dbReference type="Pfam" id="PF00831">
    <property type="entry name" value="Ribosomal_L29"/>
    <property type="match status" value="1"/>
</dbReference>
<accession>T1ABQ8</accession>
<dbReference type="PROSITE" id="PS00579">
    <property type="entry name" value="RIBOSOMAL_L29"/>
    <property type="match status" value="1"/>
</dbReference>
<dbReference type="NCBIfam" id="TIGR00012">
    <property type="entry name" value="L29"/>
    <property type="match status" value="1"/>
</dbReference>
<dbReference type="SUPFAM" id="SSF46561">
    <property type="entry name" value="Ribosomal protein L29 (L29p)"/>
    <property type="match status" value="1"/>
</dbReference>